<feature type="region of interest" description="Disordered" evidence="1">
    <location>
        <begin position="352"/>
        <end position="448"/>
    </location>
</feature>
<feature type="compositionally biased region" description="Low complexity" evidence="1">
    <location>
        <begin position="283"/>
        <end position="296"/>
    </location>
</feature>
<accession>A0AAD3DND9</accession>
<evidence type="ECO:0000313" key="3">
    <source>
        <dbReference type="Proteomes" id="UP001054857"/>
    </source>
</evidence>
<reference evidence="2 3" key="1">
    <citation type="journal article" date="2021" name="Sci. Rep.">
        <title>Genome sequencing of the multicellular alga Astrephomene provides insights into convergent evolution of germ-soma differentiation.</title>
        <authorList>
            <person name="Yamashita S."/>
            <person name="Yamamoto K."/>
            <person name="Matsuzaki R."/>
            <person name="Suzuki S."/>
            <person name="Yamaguchi H."/>
            <person name="Hirooka S."/>
            <person name="Minakuchi Y."/>
            <person name="Miyagishima S."/>
            <person name="Kawachi M."/>
            <person name="Toyoda A."/>
            <person name="Nozaki H."/>
        </authorList>
    </citation>
    <scope>NUCLEOTIDE SEQUENCE [LARGE SCALE GENOMIC DNA]</scope>
    <source>
        <strain evidence="2 3">NIES-4017</strain>
    </source>
</reference>
<proteinExistence type="predicted"/>
<organism evidence="2 3">
    <name type="scientific">Astrephomene gubernaculifera</name>
    <dbReference type="NCBI Taxonomy" id="47775"/>
    <lineage>
        <taxon>Eukaryota</taxon>
        <taxon>Viridiplantae</taxon>
        <taxon>Chlorophyta</taxon>
        <taxon>core chlorophytes</taxon>
        <taxon>Chlorophyceae</taxon>
        <taxon>CS clade</taxon>
        <taxon>Chlamydomonadales</taxon>
        <taxon>Astrephomenaceae</taxon>
        <taxon>Astrephomene</taxon>
    </lineage>
</organism>
<feature type="non-terminal residue" evidence="2">
    <location>
        <position position="448"/>
    </location>
</feature>
<comment type="caution">
    <text evidence="2">The sequence shown here is derived from an EMBL/GenBank/DDBJ whole genome shotgun (WGS) entry which is preliminary data.</text>
</comment>
<dbReference type="PROSITE" id="PS50096">
    <property type="entry name" value="IQ"/>
    <property type="match status" value="1"/>
</dbReference>
<evidence type="ECO:0000313" key="2">
    <source>
        <dbReference type="EMBL" id="GFR44803.1"/>
    </source>
</evidence>
<evidence type="ECO:0000256" key="1">
    <source>
        <dbReference type="SAM" id="MobiDB-lite"/>
    </source>
</evidence>
<dbReference type="EMBL" id="BMAR01000008">
    <property type="protein sequence ID" value="GFR44803.1"/>
    <property type="molecule type" value="Genomic_DNA"/>
</dbReference>
<dbReference type="Proteomes" id="UP001054857">
    <property type="component" value="Unassembled WGS sequence"/>
</dbReference>
<feature type="region of interest" description="Disordered" evidence="1">
    <location>
        <begin position="261"/>
        <end position="330"/>
    </location>
</feature>
<gene>
    <name evidence="2" type="ORF">Agub_g6138</name>
</gene>
<name>A0AAD3DND9_9CHLO</name>
<protein>
    <submittedName>
        <fullName evidence="2">Uncharacterized protein</fullName>
    </submittedName>
</protein>
<sequence>VDSRRLRLALSSRPASGGSPTRRMEFIAEHAVLRAERAQRAVEVRERAAALEAERRRGIARAAELRAAQRREEEARAAEARVLAELQERRRQWTGIVGLCSKLAFLAEQVVEDRRVRALRALRKEAAVKIATWYKGVLLRRRKQELLTLIGRLRGLLPPYMPGQLETLRQRCALRIVSFLQYAASSNMAVVGVRKLKAGIATIQTAWRNALLVRKLQRSALYNQLTRVEREIVGNNKRAERSLQNQILRLGKSVNILEPDLGLAPGSPTRAPPPHATSHHHYPAASAAAAAASYNPSAPPPPRTSNPGGTATGGGGGGGGGGGSGGSSASASAIAGINPLAFMSGALQAGAAEGGGGGAMLERTTTTTTSSGGGRSRQYDRSRQPGRGVLHDPGDEQDEVLRQHYEMVPREVREISSSSRRRRAGVEAGGGSTGGAASRETHSLPPNI</sequence>
<feature type="compositionally biased region" description="Gly residues" evidence="1">
    <location>
        <begin position="310"/>
        <end position="326"/>
    </location>
</feature>
<keyword evidence="3" id="KW-1185">Reference proteome</keyword>
<feature type="compositionally biased region" description="Basic and acidic residues" evidence="1">
    <location>
        <begin position="377"/>
        <end position="414"/>
    </location>
</feature>
<dbReference type="AlphaFoldDB" id="A0AAD3DND9"/>